<reference evidence="1" key="2">
    <citation type="submission" date="2022-06" db="UniProtKB">
        <authorList>
            <consortium name="EnsemblMetazoa"/>
        </authorList>
    </citation>
    <scope>IDENTIFICATION</scope>
    <source>
        <strain evidence="1">PS312</strain>
    </source>
</reference>
<dbReference type="Proteomes" id="UP000005239">
    <property type="component" value="Unassembled WGS sequence"/>
</dbReference>
<gene>
    <name evidence="1" type="primary">WBGene00092712</name>
</gene>
<evidence type="ECO:0000313" key="2">
    <source>
        <dbReference type="Proteomes" id="UP000005239"/>
    </source>
</evidence>
<accession>A0A8R1Y8B6</accession>
<reference evidence="2" key="1">
    <citation type="journal article" date="2008" name="Nat. Genet.">
        <title>The Pristionchus pacificus genome provides a unique perspective on nematode lifestyle and parasitism.</title>
        <authorList>
            <person name="Dieterich C."/>
            <person name="Clifton S.W."/>
            <person name="Schuster L.N."/>
            <person name="Chinwalla A."/>
            <person name="Delehaunty K."/>
            <person name="Dinkelacker I."/>
            <person name="Fulton L."/>
            <person name="Fulton R."/>
            <person name="Godfrey J."/>
            <person name="Minx P."/>
            <person name="Mitreva M."/>
            <person name="Roeseler W."/>
            <person name="Tian H."/>
            <person name="Witte H."/>
            <person name="Yang S.P."/>
            <person name="Wilson R.K."/>
            <person name="Sommer R.J."/>
        </authorList>
    </citation>
    <scope>NUCLEOTIDE SEQUENCE [LARGE SCALE GENOMIC DNA]</scope>
    <source>
        <strain evidence="2">PS312</strain>
    </source>
</reference>
<dbReference type="AlphaFoldDB" id="A0A2A6BRV2"/>
<keyword evidence="2" id="KW-1185">Reference proteome</keyword>
<proteinExistence type="predicted"/>
<protein>
    <submittedName>
        <fullName evidence="1">Uncharacterized protein</fullName>
    </submittedName>
</protein>
<organism evidence="1 2">
    <name type="scientific">Pristionchus pacificus</name>
    <name type="common">Parasitic nematode worm</name>
    <dbReference type="NCBI Taxonomy" id="54126"/>
    <lineage>
        <taxon>Eukaryota</taxon>
        <taxon>Metazoa</taxon>
        <taxon>Ecdysozoa</taxon>
        <taxon>Nematoda</taxon>
        <taxon>Chromadorea</taxon>
        <taxon>Rhabditida</taxon>
        <taxon>Rhabditina</taxon>
        <taxon>Diplogasteromorpha</taxon>
        <taxon>Diplogasteroidea</taxon>
        <taxon>Neodiplogasteridae</taxon>
        <taxon>Pristionchus</taxon>
    </lineage>
</organism>
<name>A0A2A6BRV2_PRIPA</name>
<dbReference type="EnsemblMetazoa" id="PPA03158.1">
    <property type="protein sequence ID" value="PPA03158.1"/>
    <property type="gene ID" value="WBGene00092712"/>
</dbReference>
<evidence type="ECO:0000313" key="1">
    <source>
        <dbReference type="EnsemblMetazoa" id="PPA03158.1"/>
    </source>
</evidence>
<accession>A0A2A6BRV2</accession>
<sequence length="201" mass="23473">MTTDAREKFFEMLRVVAENRYFKDVYAVEFFLSVFEMHRENAEGVITAENMTTAEKEMVRSHLPDFLHNTGICFRGIFSDTPRYINDEDPQMIRYILQRTPIRNGCIQTGGFACSSSVHQPIQANSFFKILFSLGMRNCCHSWYEKNLQSYETWKGGANSAVNGCRSFQIRNPSHALHKHPWWRGDFKFTQVIESNYELVD</sequence>